<organism evidence="1 2">
    <name type="scientific">Nostoc paludosum FACHB-159</name>
    <dbReference type="NCBI Taxonomy" id="2692908"/>
    <lineage>
        <taxon>Bacteria</taxon>
        <taxon>Bacillati</taxon>
        <taxon>Cyanobacteriota</taxon>
        <taxon>Cyanophyceae</taxon>
        <taxon>Nostocales</taxon>
        <taxon>Nostocaceae</taxon>
        <taxon>Nostoc</taxon>
    </lineage>
</organism>
<name>A0ABR8KCZ6_9NOSO</name>
<reference evidence="1 2" key="1">
    <citation type="journal article" date="2020" name="ISME J.">
        <title>Comparative genomics reveals insights into cyanobacterial evolution and habitat adaptation.</title>
        <authorList>
            <person name="Chen M.Y."/>
            <person name="Teng W.K."/>
            <person name="Zhao L."/>
            <person name="Hu C.X."/>
            <person name="Zhou Y.K."/>
            <person name="Han B.P."/>
            <person name="Song L.R."/>
            <person name="Shu W.S."/>
        </authorList>
    </citation>
    <scope>NUCLEOTIDE SEQUENCE [LARGE SCALE GENOMIC DNA]</scope>
    <source>
        <strain evidence="1 2">FACHB-159</strain>
    </source>
</reference>
<proteinExistence type="predicted"/>
<dbReference type="EMBL" id="JACJTU010000031">
    <property type="protein sequence ID" value="MBD2737402.1"/>
    <property type="molecule type" value="Genomic_DNA"/>
</dbReference>
<sequence>MHGKGEKEKAYQLAETALRLDKKFADIKFLKENLWGENLIADAQKLLSSPQIQTLRSQLR</sequence>
<evidence type="ECO:0000313" key="2">
    <source>
        <dbReference type="Proteomes" id="UP000637383"/>
    </source>
</evidence>
<protein>
    <recommendedName>
        <fullName evidence="3">Tetratricopeptide repeat protein</fullName>
    </recommendedName>
</protein>
<dbReference type="RefSeq" id="WP_190957987.1">
    <property type="nucleotide sequence ID" value="NZ_JACJTU010000031.1"/>
</dbReference>
<gene>
    <name evidence="1" type="ORF">H6H03_26545</name>
</gene>
<evidence type="ECO:0000313" key="1">
    <source>
        <dbReference type="EMBL" id="MBD2737402.1"/>
    </source>
</evidence>
<keyword evidence="2" id="KW-1185">Reference proteome</keyword>
<comment type="caution">
    <text evidence="1">The sequence shown here is derived from an EMBL/GenBank/DDBJ whole genome shotgun (WGS) entry which is preliminary data.</text>
</comment>
<evidence type="ECO:0008006" key="3">
    <source>
        <dbReference type="Google" id="ProtNLM"/>
    </source>
</evidence>
<accession>A0ABR8KCZ6</accession>
<dbReference type="Proteomes" id="UP000637383">
    <property type="component" value="Unassembled WGS sequence"/>
</dbReference>